<dbReference type="Pfam" id="PF14464">
    <property type="entry name" value="Prok-JAB"/>
    <property type="match status" value="1"/>
</dbReference>
<sequence>MTAAYGPEVLARIAALCEADPEREACGFVVQRGGAVEVVPVPNVADRYHAQDPERFPRTSRTSYLMDPRAQLRVHESLLDGRGEIVAVWHSHVEVGAYFSEKDRADALVDGEPLLPGAEYLVLGVRGGKVTETRRYVLEAGLFVERPLT</sequence>
<name>A0ABM7WNZ3_9BACT</name>
<evidence type="ECO:0000256" key="2">
    <source>
        <dbReference type="ARBA" id="ARBA00022723"/>
    </source>
</evidence>
<keyword evidence="3" id="KW-0378">Hydrolase</keyword>
<dbReference type="InterPro" id="IPR051929">
    <property type="entry name" value="VirAsm_ModProt"/>
</dbReference>
<protein>
    <recommendedName>
        <fullName evidence="6">JAB domain-containing protein</fullName>
    </recommendedName>
</protein>
<evidence type="ECO:0000313" key="7">
    <source>
        <dbReference type="EMBL" id="BDG01178.1"/>
    </source>
</evidence>
<evidence type="ECO:0000256" key="4">
    <source>
        <dbReference type="ARBA" id="ARBA00022833"/>
    </source>
</evidence>
<dbReference type="Proteomes" id="UP001162891">
    <property type="component" value="Chromosome"/>
</dbReference>
<keyword evidence="4" id="KW-0862">Zinc</keyword>
<evidence type="ECO:0000256" key="1">
    <source>
        <dbReference type="ARBA" id="ARBA00022670"/>
    </source>
</evidence>
<dbReference type="SUPFAM" id="SSF102712">
    <property type="entry name" value="JAB1/MPN domain"/>
    <property type="match status" value="1"/>
</dbReference>
<evidence type="ECO:0000256" key="3">
    <source>
        <dbReference type="ARBA" id="ARBA00022801"/>
    </source>
</evidence>
<proteinExistence type="predicted"/>
<dbReference type="PANTHER" id="PTHR34858">
    <property type="entry name" value="CYSO-CYSTEINE PEPTIDASE"/>
    <property type="match status" value="1"/>
</dbReference>
<keyword evidence="1" id="KW-0645">Protease</keyword>
<keyword evidence="8" id="KW-1185">Reference proteome</keyword>
<dbReference type="Gene3D" id="3.40.140.10">
    <property type="entry name" value="Cytidine Deaminase, domain 2"/>
    <property type="match status" value="1"/>
</dbReference>
<dbReference type="CDD" id="cd08070">
    <property type="entry name" value="MPN_like"/>
    <property type="match status" value="1"/>
</dbReference>
<organism evidence="7 8">
    <name type="scientific">Anaeromyxobacter oryzae</name>
    <dbReference type="NCBI Taxonomy" id="2918170"/>
    <lineage>
        <taxon>Bacteria</taxon>
        <taxon>Pseudomonadati</taxon>
        <taxon>Myxococcota</taxon>
        <taxon>Myxococcia</taxon>
        <taxon>Myxococcales</taxon>
        <taxon>Cystobacterineae</taxon>
        <taxon>Anaeromyxobacteraceae</taxon>
        <taxon>Anaeromyxobacter</taxon>
    </lineage>
</organism>
<dbReference type="PANTHER" id="PTHR34858:SF1">
    <property type="entry name" value="CYSO-CYSTEINE PEPTIDASE"/>
    <property type="match status" value="1"/>
</dbReference>
<evidence type="ECO:0000259" key="6">
    <source>
        <dbReference type="Pfam" id="PF14464"/>
    </source>
</evidence>
<keyword evidence="5" id="KW-0482">Metalloprotease</keyword>
<reference evidence="8" key="1">
    <citation type="journal article" date="2022" name="Int. J. Syst. Evol. Microbiol.">
        <title>Anaeromyxobacter oryzae sp. nov., Anaeromyxobacter diazotrophicus sp. nov. and Anaeromyxobacter paludicola sp. nov., isolated from paddy soils.</title>
        <authorList>
            <person name="Itoh H."/>
            <person name="Xu Z."/>
            <person name="Mise K."/>
            <person name="Masuda Y."/>
            <person name="Ushijima N."/>
            <person name="Hayakawa C."/>
            <person name="Shiratori Y."/>
            <person name="Senoo K."/>
        </authorList>
    </citation>
    <scope>NUCLEOTIDE SEQUENCE [LARGE SCALE GENOMIC DNA]</scope>
    <source>
        <strain evidence="8">Red232</strain>
    </source>
</reference>
<dbReference type="InterPro" id="IPR028090">
    <property type="entry name" value="JAB_dom_prok"/>
</dbReference>
<feature type="domain" description="JAB" evidence="6">
    <location>
        <begin position="8"/>
        <end position="134"/>
    </location>
</feature>
<dbReference type="RefSeq" id="WP_248357574.1">
    <property type="nucleotide sequence ID" value="NZ_AP025591.1"/>
</dbReference>
<accession>A0ABM7WNZ3</accession>
<gene>
    <name evidence="7" type="ORF">AMOR_01740</name>
</gene>
<keyword evidence="2" id="KW-0479">Metal-binding</keyword>
<evidence type="ECO:0000313" key="8">
    <source>
        <dbReference type="Proteomes" id="UP001162891"/>
    </source>
</evidence>
<evidence type="ECO:0000256" key="5">
    <source>
        <dbReference type="ARBA" id="ARBA00023049"/>
    </source>
</evidence>
<dbReference type="EMBL" id="AP025591">
    <property type="protein sequence ID" value="BDG01178.1"/>
    <property type="molecule type" value="Genomic_DNA"/>
</dbReference>